<reference evidence="4 5" key="1">
    <citation type="submission" date="2021-10" db="EMBL/GenBank/DDBJ databases">
        <title>Anaerobic single-cell dispensing facilitates the cultivation of human gut bacteria.</title>
        <authorList>
            <person name="Afrizal A."/>
        </authorList>
    </citation>
    <scope>NUCLEOTIDE SEQUENCE [LARGE SCALE GENOMIC DNA]</scope>
    <source>
        <strain evidence="4 5">CLA-AA-H276</strain>
    </source>
</reference>
<keyword evidence="2" id="KW-0732">Signal</keyword>
<feature type="transmembrane region" description="Helical" evidence="1">
    <location>
        <begin position="323"/>
        <end position="345"/>
    </location>
</feature>
<evidence type="ECO:0000259" key="3">
    <source>
        <dbReference type="Pfam" id="PF24547"/>
    </source>
</evidence>
<dbReference type="InterPro" id="IPR038174">
    <property type="entry name" value="Strep_pil_link_sf"/>
</dbReference>
<feature type="chain" id="PRO_5042128274" evidence="2">
    <location>
        <begin position="31"/>
        <end position="352"/>
    </location>
</feature>
<evidence type="ECO:0000313" key="4">
    <source>
        <dbReference type="EMBL" id="MCC2125204.1"/>
    </source>
</evidence>
<dbReference type="InterPro" id="IPR055382">
    <property type="entry name" value="DUF7601"/>
</dbReference>
<proteinExistence type="predicted"/>
<feature type="signal peptide" evidence="2">
    <location>
        <begin position="1"/>
        <end position="30"/>
    </location>
</feature>
<protein>
    <submittedName>
        <fullName evidence="4">QVPTGV class sortase B protein-sorting domain-containing protein</fullName>
    </submittedName>
</protein>
<sequence length="352" mass="37727">MKFNKISKKLAACSLAGVMMVSMLGMTAFAKTGDTEAVTFTKTLDMSEAEGASVPDVEFAYEIALGAHLEATEASPEILAGIPGAKIDNVAFSHDNAVDSNKEVVKTVTVDFSKVKWTAPGIYRYTITEKDSGNADITNDAVTIRTLDVYVVNDGEGGYKIASQAMIKGTDAPTTEGAYNSESKSDGFTNSYKTYALSLKKVVDGTMGDKGRTYNFTINFEGPAYASFNMNGEQITLDDKGKGSANIALTNNSLKTIKGIPSTVKYTVVENIDKKDGYTVSYTVNDTDKTSDTYATSNENTMGKMNNAVVCTNLKNAVTPTGIAMTVAPYILMVAVAGIFAILFLRRRHEEA</sequence>
<keyword evidence="1" id="KW-0472">Membrane</keyword>
<dbReference type="NCBIfam" id="TIGR03065">
    <property type="entry name" value="srtB_sig_QVPTGV"/>
    <property type="match status" value="1"/>
</dbReference>
<dbReference type="EMBL" id="JAJEPS010000002">
    <property type="protein sequence ID" value="MCC2125204.1"/>
    <property type="molecule type" value="Genomic_DNA"/>
</dbReference>
<comment type="caution">
    <text evidence="4">The sequence shown here is derived from an EMBL/GenBank/DDBJ whole genome shotgun (WGS) entry which is preliminary data.</text>
</comment>
<dbReference type="Proteomes" id="UP001198220">
    <property type="component" value="Unassembled WGS sequence"/>
</dbReference>
<dbReference type="Pfam" id="PF24547">
    <property type="entry name" value="DUF7601"/>
    <property type="match status" value="1"/>
</dbReference>
<organism evidence="4 5">
    <name type="scientific">Hominiventricola filiformis</name>
    <dbReference type="NCBI Taxonomy" id="2885352"/>
    <lineage>
        <taxon>Bacteria</taxon>
        <taxon>Bacillati</taxon>
        <taxon>Bacillota</taxon>
        <taxon>Clostridia</taxon>
        <taxon>Lachnospirales</taxon>
        <taxon>Lachnospiraceae</taxon>
        <taxon>Hominiventricola</taxon>
    </lineage>
</organism>
<keyword evidence="5" id="KW-1185">Reference proteome</keyword>
<dbReference type="Gene3D" id="2.60.40.3050">
    <property type="match status" value="1"/>
</dbReference>
<evidence type="ECO:0000256" key="2">
    <source>
        <dbReference type="SAM" id="SignalP"/>
    </source>
</evidence>
<feature type="domain" description="DUF7601" evidence="3">
    <location>
        <begin position="196"/>
        <end position="294"/>
    </location>
</feature>
<dbReference type="RefSeq" id="WP_118770401.1">
    <property type="nucleotide sequence ID" value="NZ_JAJEPS010000002.1"/>
</dbReference>
<dbReference type="Gene3D" id="2.60.40.1140">
    <property type="entry name" value="Collagen-binding surface protein Cna, B-type domain"/>
    <property type="match status" value="1"/>
</dbReference>
<evidence type="ECO:0000313" key="5">
    <source>
        <dbReference type="Proteomes" id="UP001198220"/>
    </source>
</evidence>
<accession>A0AAE3A626</accession>
<name>A0AAE3A626_9FIRM</name>
<dbReference type="NCBIfam" id="TIGR03786">
    <property type="entry name" value="strep_pil_rpt"/>
    <property type="match status" value="1"/>
</dbReference>
<gene>
    <name evidence="4" type="ORF">LKD36_03310</name>
</gene>
<keyword evidence="1" id="KW-0812">Transmembrane</keyword>
<keyword evidence="1" id="KW-1133">Transmembrane helix</keyword>
<dbReference type="InterPro" id="IPR022464">
    <property type="entry name" value="Strep_pil_isopept_link"/>
</dbReference>
<dbReference type="AlphaFoldDB" id="A0AAE3A626"/>
<dbReference type="InterPro" id="IPR017503">
    <property type="entry name" value="Sortase_SrtB_sig_QVPTGV"/>
</dbReference>
<evidence type="ECO:0000256" key="1">
    <source>
        <dbReference type="SAM" id="Phobius"/>
    </source>
</evidence>